<comment type="subcellular location">
    <subcellularLocation>
        <location evidence="1">Membrane</location>
        <topology evidence="1">Multi-pass membrane protein</topology>
    </subcellularLocation>
</comment>
<accession>A0A967DZ60</accession>
<dbReference type="Pfam" id="PF13564">
    <property type="entry name" value="DoxX_2"/>
    <property type="match status" value="1"/>
</dbReference>
<evidence type="ECO:0000256" key="2">
    <source>
        <dbReference type="ARBA" id="ARBA00022692"/>
    </source>
</evidence>
<proteinExistence type="predicted"/>
<feature type="transmembrane region" description="Helical" evidence="5">
    <location>
        <begin position="93"/>
        <end position="111"/>
    </location>
</feature>
<dbReference type="GO" id="GO:0016020">
    <property type="term" value="C:membrane"/>
    <property type="evidence" value="ECO:0007669"/>
    <property type="project" value="UniProtKB-SubCell"/>
</dbReference>
<name>A0A967DZ60_9FLAO</name>
<keyword evidence="2 5" id="KW-0812">Transmembrane</keyword>
<feature type="transmembrane region" description="Helical" evidence="5">
    <location>
        <begin position="43"/>
        <end position="61"/>
    </location>
</feature>
<keyword evidence="7" id="KW-1185">Reference proteome</keyword>
<evidence type="ECO:0000256" key="3">
    <source>
        <dbReference type="ARBA" id="ARBA00022989"/>
    </source>
</evidence>
<evidence type="ECO:0008006" key="8">
    <source>
        <dbReference type="Google" id="ProtNLM"/>
    </source>
</evidence>
<evidence type="ECO:0000256" key="4">
    <source>
        <dbReference type="ARBA" id="ARBA00023136"/>
    </source>
</evidence>
<reference evidence="6" key="1">
    <citation type="submission" date="2020-03" db="EMBL/GenBank/DDBJ databases">
        <title>Psychroflexus Maritimus sp. nov., isolate from marine sediment.</title>
        <authorList>
            <person name="Zhong Y.-L."/>
        </authorList>
    </citation>
    <scope>NUCLEOTIDE SEQUENCE</scope>
    <source>
        <strain evidence="6">C1</strain>
    </source>
</reference>
<dbReference type="AlphaFoldDB" id="A0A967DZ60"/>
<feature type="transmembrane region" description="Helical" evidence="5">
    <location>
        <begin position="67"/>
        <end position="86"/>
    </location>
</feature>
<keyword evidence="3 5" id="KW-1133">Transmembrane helix</keyword>
<sequence>MNLFTALTIFSAFSFVIYGVRSLTTEHMKLEFNRYGLQKFRIVVGSLEIIGGLGLIGGLYFPPLYVVASGGLFLLMMLGTATRIYIKDPLPQTLPAFMFMLVNAYLLGVALDIF</sequence>
<dbReference type="RefSeq" id="WP_166399391.1">
    <property type="nucleotide sequence ID" value="NZ_JAANAS010000032.1"/>
</dbReference>
<dbReference type="Proteomes" id="UP000643701">
    <property type="component" value="Unassembled WGS sequence"/>
</dbReference>
<gene>
    <name evidence="6" type="ORF">G7034_02530</name>
</gene>
<keyword evidence="4 5" id="KW-0472">Membrane</keyword>
<comment type="caution">
    <text evidence="6">The sequence shown here is derived from an EMBL/GenBank/DDBJ whole genome shotgun (WGS) entry which is preliminary data.</text>
</comment>
<dbReference type="EMBL" id="JAANAS010000032">
    <property type="protein sequence ID" value="NGZ89122.1"/>
    <property type="molecule type" value="Genomic_DNA"/>
</dbReference>
<evidence type="ECO:0000256" key="1">
    <source>
        <dbReference type="ARBA" id="ARBA00004141"/>
    </source>
</evidence>
<feature type="transmembrane region" description="Helical" evidence="5">
    <location>
        <begin position="6"/>
        <end position="23"/>
    </location>
</feature>
<organism evidence="6 7">
    <name type="scientific">Psychroflexus maritimus</name>
    <dbReference type="NCBI Taxonomy" id="2714865"/>
    <lineage>
        <taxon>Bacteria</taxon>
        <taxon>Pseudomonadati</taxon>
        <taxon>Bacteroidota</taxon>
        <taxon>Flavobacteriia</taxon>
        <taxon>Flavobacteriales</taxon>
        <taxon>Flavobacteriaceae</taxon>
        <taxon>Psychroflexus</taxon>
    </lineage>
</organism>
<evidence type="ECO:0000256" key="5">
    <source>
        <dbReference type="SAM" id="Phobius"/>
    </source>
</evidence>
<evidence type="ECO:0000313" key="6">
    <source>
        <dbReference type="EMBL" id="NGZ89122.1"/>
    </source>
</evidence>
<protein>
    <recommendedName>
        <fullName evidence="8">DoxX-like family protein</fullName>
    </recommendedName>
</protein>
<evidence type="ECO:0000313" key="7">
    <source>
        <dbReference type="Proteomes" id="UP000643701"/>
    </source>
</evidence>
<dbReference type="InterPro" id="IPR032808">
    <property type="entry name" value="DoxX"/>
</dbReference>